<keyword evidence="8 13" id="KW-1133">Transmembrane helix</keyword>
<evidence type="ECO:0000256" key="13">
    <source>
        <dbReference type="SAM" id="Phobius"/>
    </source>
</evidence>
<keyword evidence="9" id="KW-0406">Ion transport</keyword>
<evidence type="ECO:0000256" key="8">
    <source>
        <dbReference type="ARBA" id="ARBA00022989"/>
    </source>
</evidence>
<keyword evidence="10 13" id="KW-0472">Membrane</keyword>
<dbReference type="PATRIC" id="fig|1423733.4.peg.2888"/>
<sequence>MNKGRLEAFTDAILAIIMTIMVLELHTPNGYTWPAIQKEIVPLLAYVISFVGLTNLWATHHFMFEAMHTVSYGVFIVNMALLLWVSLVPVSTAWVATYPTRFLPQVTYIAVIFGWAVFLFLLGHEAHKADPRYPTNIMAGREMSVMMVIMVLGAICSFFLPDVALTTGVIVIGMYLVIPHQNFVRHRRRQLK</sequence>
<evidence type="ECO:0000313" key="14">
    <source>
        <dbReference type="EMBL" id="KRM74820.1"/>
    </source>
</evidence>
<organism evidence="14 15">
    <name type="scientific">Secundilactobacillus collinoides DSM 20515 = JCM 1123</name>
    <dbReference type="NCBI Taxonomy" id="1423733"/>
    <lineage>
        <taxon>Bacteria</taxon>
        <taxon>Bacillati</taxon>
        <taxon>Bacillota</taxon>
        <taxon>Bacilli</taxon>
        <taxon>Lactobacillales</taxon>
        <taxon>Lactobacillaceae</taxon>
        <taxon>Secundilactobacillus</taxon>
    </lineage>
</organism>
<evidence type="ECO:0000256" key="5">
    <source>
        <dbReference type="ARBA" id="ARBA00022692"/>
    </source>
</evidence>
<evidence type="ECO:0000256" key="10">
    <source>
        <dbReference type="ARBA" id="ARBA00023136"/>
    </source>
</evidence>
<feature type="transmembrane region" description="Helical" evidence="13">
    <location>
        <begin position="70"/>
        <end position="96"/>
    </location>
</feature>
<feature type="transmembrane region" description="Helical" evidence="13">
    <location>
        <begin position="12"/>
        <end position="28"/>
    </location>
</feature>
<proteinExistence type="inferred from homology"/>
<dbReference type="Pfam" id="PF06736">
    <property type="entry name" value="TMEM175"/>
    <property type="match status" value="1"/>
</dbReference>
<evidence type="ECO:0000256" key="7">
    <source>
        <dbReference type="ARBA" id="ARBA00022958"/>
    </source>
</evidence>
<keyword evidence="5 13" id="KW-0812">Transmembrane</keyword>
<feature type="transmembrane region" description="Helical" evidence="13">
    <location>
        <begin position="143"/>
        <end position="160"/>
    </location>
</feature>
<evidence type="ECO:0000256" key="2">
    <source>
        <dbReference type="ARBA" id="ARBA00006920"/>
    </source>
</evidence>
<dbReference type="GO" id="GO:0005267">
    <property type="term" value="F:potassium channel activity"/>
    <property type="evidence" value="ECO:0007669"/>
    <property type="project" value="UniProtKB-KW"/>
</dbReference>
<feature type="transmembrane region" description="Helical" evidence="13">
    <location>
        <begin position="166"/>
        <end position="184"/>
    </location>
</feature>
<evidence type="ECO:0000256" key="11">
    <source>
        <dbReference type="ARBA" id="ARBA00023303"/>
    </source>
</evidence>
<feature type="transmembrane region" description="Helical" evidence="13">
    <location>
        <begin position="40"/>
        <end position="58"/>
    </location>
</feature>
<keyword evidence="6" id="KW-0631">Potassium channel</keyword>
<feature type="transmembrane region" description="Helical" evidence="13">
    <location>
        <begin position="102"/>
        <end position="122"/>
    </location>
</feature>
<dbReference type="InterPro" id="IPR010617">
    <property type="entry name" value="TMEM175-like"/>
</dbReference>
<keyword evidence="4" id="KW-0633">Potassium transport</keyword>
<evidence type="ECO:0000256" key="6">
    <source>
        <dbReference type="ARBA" id="ARBA00022826"/>
    </source>
</evidence>
<comment type="catalytic activity">
    <reaction evidence="12">
        <text>K(+)(in) = K(+)(out)</text>
        <dbReference type="Rhea" id="RHEA:29463"/>
        <dbReference type="ChEBI" id="CHEBI:29103"/>
    </reaction>
</comment>
<dbReference type="RefSeq" id="WP_054761796.1">
    <property type="nucleotide sequence ID" value="NZ_AYYR01000067.1"/>
</dbReference>
<dbReference type="AlphaFoldDB" id="A0A0R2BAE7"/>
<comment type="subcellular location">
    <subcellularLocation>
        <location evidence="1">Membrane</location>
        <topology evidence="1">Multi-pass membrane protein</topology>
    </subcellularLocation>
</comment>
<dbReference type="GO" id="GO:0015252">
    <property type="term" value="F:proton channel activity"/>
    <property type="evidence" value="ECO:0007669"/>
    <property type="project" value="InterPro"/>
</dbReference>
<name>A0A0R2BAE7_SECCO</name>
<dbReference type="PANTHER" id="PTHR31462">
    <property type="entry name" value="ENDOSOMAL/LYSOSOMAL POTASSIUM CHANNEL TMEM175"/>
    <property type="match status" value="1"/>
</dbReference>
<dbReference type="EMBL" id="AYYR01000067">
    <property type="protein sequence ID" value="KRM74820.1"/>
    <property type="molecule type" value="Genomic_DNA"/>
</dbReference>
<evidence type="ECO:0000313" key="15">
    <source>
        <dbReference type="Proteomes" id="UP000051845"/>
    </source>
</evidence>
<gene>
    <name evidence="14" type="ORF">FC82_GL002763</name>
</gene>
<dbReference type="Proteomes" id="UP000051845">
    <property type="component" value="Unassembled WGS sequence"/>
</dbReference>
<evidence type="ECO:0000256" key="9">
    <source>
        <dbReference type="ARBA" id="ARBA00023065"/>
    </source>
</evidence>
<evidence type="ECO:0000256" key="1">
    <source>
        <dbReference type="ARBA" id="ARBA00004141"/>
    </source>
</evidence>
<protein>
    <submittedName>
        <fullName evidence="14">Integral membrane protein</fullName>
    </submittedName>
</protein>
<dbReference type="GO" id="GO:0016020">
    <property type="term" value="C:membrane"/>
    <property type="evidence" value="ECO:0007669"/>
    <property type="project" value="UniProtKB-SubCell"/>
</dbReference>
<accession>A0A0R2BAE7</accession>
<keyword evidence="7" id="KW-0630">Potassium</keyword>
<evidence type="ECO:0000256" key="12">
    <source>
        <dbReference type="ARBA" id="ARBA00034430"/>
    </source>
</evidence>
<keyword evidence="11" id="KW-0407">Ion channel</keyword>
<reference evidence="14 15" key="1">
    <citation type="journal article" date="2015" name="Genome Announc.">
        <title>Expanding the biotechnology potential of lactobacilli through comparative genomics of 213 strains and associated genera.</title>
        <authorList>
            <person name="Sun Z."/>
            <person name="Harris H.M."/>
            <person name="McCann A."/>
            <person name="Guo C."/>
            <person name="Argimon S."/>
            <person name="Zhang W."/>
            <person name="Yang X."/>
            <person name="Jeffery I.B."/>
            <person name="Cooney J.C."/>
            <person name="Kagawa T.F."/>
            <person name="Liu W."/>
            <person name="Song Y."/>
            <person name="Salvetti E."/>
            <person name="Wrobel A."/>
            <person name="Rasinkangas P."/>
            <person name="Parkhill J."/>
            <person name="Rea M.C."/>
            <person name="O'Sullivan O."/>
            <person name="Ritari J."/>
            <person name="Douillard F.P."/>
            <person name="Paul Ross R."/>
            <person name="Yang R."/>
            <person name="Briner A.E."/>
            <person name="Felis G.E."/>
            <person name="de Vos W.M."/>
            <person name="Barrangou R."/>
            <person name="Klaenhammer T.R."/>
            <person name="Caufield P.W."/>
            <person name="Cui Y."/>
            <person name="Zhang H."/>
            <person name="O'Toole P.W."/>
        </authorList>
    </citation>
    <scope>NUCLEOTIDE SEQUENCE [LARGE SCALE GENOMIC DNA]</scope>
    <source>
        <strain evidence="14 15">DSM 20515</strain>
    </source>
</reference>
<keyword evidence="3" id="KW-0813">Transport</keyword>
<comment type="caution">
    <text evidence="14">The sequence shown here is derived from an EMBL/GenBank/DDBJ whole genome shotgun (WGS) entry which is preliminary data.</text>
</comment>
<evidence type="ECO:0000256" key="4">
    <source>
        <dbReference type="ARBA" id="ARBA00022538"/>
    </source>
</evidence>
<evidence type="ECO:0000256" key="3">
    <source>
        <dbReference type="ARBA" id="ARBA00022448"/>
    </source>
</evidence>
<comment type="similarity">
    <text evidence="2">Belongs to the TMEM175 family.</text>
</comment>
<dbReference type="PANTHER" id="PTHR31462:SF5">
    <property type="entry name" value="ENDOSOMAL_LYSOSOMAL PROTON CHANNEL TMEM175"/>
    <property type="match status" value="1"/>
</dbReference>